<evidence type="ECO:0000256" key="1">
    <source>
        <dbReference type="ARBA" id="ARBA00003202"/>
    </source>
</evidence>
<evidence type="ECO:0000256" key="10">
    <source>
        <dbReference type="SAM" id="MobiDB-lite"/>
    </source>
</evidence>
<feature type="domain" description="Transcription factor Iwr1" evidence="11">
    <location>
        <begin position="387"/>
        <end position="466"/>
    </location>
</feature>
<evidence type="ECO:0000256" key="5">
    <source>
        <dbReference type="ARBA" id="ARBA00017036"/>
    </source>
</evidence>
<feature type="compositionally biased region" description="Polar residues" evidence="10">
    <location>
        <begin position="302"/>
        <end position="312"/>
    </location>
</feature>
<comment type="caution">
    <text evidence="12">The sequence shown here is derived from an EMBL/GenBank/DDBJ whole genome shotgun (WGS) entry which is preliminary data.</text>
</comment>
<feature type="region of interest" description="Disordered" evidence="10">
    <location>
        <begin position="340"/>
        <end position="384"/>
    </location>
</feature>
<organism evidence="12 13">
    <name type="scientific">Mixia osmundae (strain CBS 9802 / IAM 14324 / JCM 22182 / KY 12970)</name>
    <dbReference type="NCBI Taxonomy" id="764103"/>
    <lineage>
        <taxon>Eukaryota</taxon>
        <taxon>Fungi</taxon>
        <taxon>Dikarya</taxon>
        <taxon>Basidiomycota</taxon>
        <taxon>Pucciniomycotina</taxon>
        <taxon>Mixiomycetes</taxon>
        <taxon>Mixiales</taxon>
        <taxon>Mixiaceae</taxon>
        <taxon>Mixia</taxon>
    </lineage>
</organism>
<feature type="region of interest" description="Disordered" evidence="10">
    <location>
        <begin position="179"/>
        <end position="199"/>
    </location>
</feature>
<evidence type="ECO:0000313" key="13">
    <source>
        <dbReference type="Proteomes" id="UP000009131"/>
    </source>
</evidence>
<evidence type="ECO:0000256" key="9">
    <source>
        <dbReference type="ARBA" id="ARBA00023242"/>
    </source>
</evidence>
<feature type="compositionally biased region" description="Low complexity" evidence="10">
    <location>
        <begin position="18"/>
        <end position="27"/>
    </location>
</feature>
<dbReference type="AlphaFoldDB" id="G7E834"/>
<evidence type="ECO:0000256" key="4">
    <source>
        <dbReference type="ARBA" id="ARBA00010218"/>
    </source>
</evidence>
<dbReference type="EMBL" id="BABT02000165">
    <property type="protein sequence ID" value="GAA98994.1"/>
    <property type="molecule type" value="Genomic_DNA"/>
</dbReference>
<protein>
    <recommendedName>
        <fullName evidence="5">Probable RNA polymerase II nuclear localization protein SLC7A6OS</fullName>
    </recommendedName>
</protein>
<evidence type="ECO:0000256" key="3">
    <source>
        <dbReference type="ARBA" id="ARBA00004496"/>
    </source>
</evidence>
<accession>G7E834</accession>
<feature type="region of interest" description="Disordered" evidence="10">
    <location>
        <begin position="1"/>
        <end position="40"/>
    </location>
</feature>
<feature type="region of interest" description="Disordered" evidence="10">
    <location>
        <begin position="405"/>
        <end position="495"/>
    </location>
</feature>
<reference evidence="12 13" key="1">
    <citation type="journal article" date="2011" name="J. Gen. Appl. Microbiol.">
        <title>Draft genome sequencing of the enigmatic basidiomycete Mixia osmundae.</title>
        <authorList>
            <person name="Nishida H."/>
            <person name="Nagatsuka Y."/>
            <person name="Sugiyama J."/>
        </authorList>
    </citation>
    <scope>NUCLEOTIDE SEQUENCE [LARGE SCALE GENOMIC DNA]</scope>
    <source>
        <strain evidence="13">CBS 9802 / IAM 14324 / JCM 22182 / KY 12970</strain>
    </source>
</reference>
<dbReference type="eggNOG" id="ENOG502S794">
    <property type="taxonomic scope" value="Eukaryota"/>
</dbReference>
<dbReference type="STRING" id="764103.G7E834"/>
<sequence>MPAAQGGPVIAASGPVVSNASLPSSSSMHPGLTSQHGAPTLLRIKRKRTDLPLDALVIERAFAAVDNARAVKRARSTLDAPSSDTRLSTPGESHDTGRTDTALTAPSNKDLEETAATPPHKSAGIFRYASTLASLSSFDASLRTGSLQQTIQTLMHPATPQQTSHEAVALADSIRSPISRSASSSFPKLPTTSRVSQEDRIGSRIAAQKVGARQARFRIVSKLRTPVQPLDTDDFSQLDMPPKIVPSSQITQRHLPHRQDWQALRIIDAEACDAPAHRPRQKSRLRQLAAARASQRSQWQATSTGSRSFWDSGQPSALLDGEDDLGNFVPMLQEYLRMNDIDPDDSDESAKVFPSPGLALPDRPIHHNPLPLLSAENDDDEDEEEGAWVYDVYYRDYSNESIEARAGGSQGKSAAGGHTRIGALAGVDDDNDSLVNANDESSEEQDEMDEDSNDEDFYRNDYPEGDASESDSDDFIGGSGRYSGNQSDDDHDDDF</sequence>
<feature type="compositionally biased region" description="Polar residues" evidence="10">
    <location>
        <begin position="79"/>
        <end position="91"/>
    </location>
</feature>
<comment type="similarity">
    <text evidence="4">Belongs to the IWR1/SLC7A6OS family.</text>
</comment>
<proteinExistence type="inferred from homology"/>
<feature type="region of interest" description="Disordered" evidence="10">
    <location>
        <begin position="74"/>
        <end position="117"/>
    </location>
</feature>
<dbReference type="GO" id="GO:0005737">
    <property type="term" value="C:cytoplasm"/>
    <property type="evidence" value="ECO:0007669"/>
    <property type="project" value="UniProtKB-SubCell"/>
</dbReference>
<dbReference type="PANTHER" id="PTHR31196">
    <property type="entry name" value="RNA POLYMERASE II NUCLEAR LOCALIZATION PROTEIN SLC7A6OS-RELATED"/>
    <property type="match status" value="1"/>
</dbReference>
<evidence type="ECO:0000256" key="8">
    <source>
        <dbReference type="ARBA" id="ARBA00022927"/>
    </source>
</evidence>
<evidence type="ECO:0000313" key="12">
    <source>
        <dbReference type="EMBL" id="GAA98994.1"/>
    </source>
</evidence>
<keyword evidence="8" id="KW-0653">Protein transport</keyword>
<dbReference type="HOGENOM" id="CLU_501644_0_0_1"/>
<feature type="region of interest" description="Disordered" evidence="10">
    <location>
        <begin position="274"/>
        <end position="312"/>
    </location>
</feature>
<comment type="function">
    <text evidence="1">Directs RNA polymerase II nuclear import.</text>
</comment>
<evidence type="ECO:0000256" key="6">
    <source>
        <dbReference type="ARBA" id="ARBA00022448"/>
    </source>
</evidence>
<keyword evidence="7" id="KW-0963">Cytoplasm</keyword>
<dbReference type="RefSeq" id="XP_014567149.1">
    <property type="nucleotide sequence ID" value="XM_014711663.1"/>
</dbReference>
<dbReference type="GO" id="GO:0015031">
    <property type="term" value="P:protein transport"/>
    <property type="evidence" value="ECO:0007669"/>
    <property type="project" value="UniProtKB-KW"/>
</dbReference>
<comment type="subcellular location">
    <subcellularLocation>
        <location evidence="3">Cytoplasm</location>
    </subcellularLocation>
    <subcellularLocation>
        <location evidence="2">Nucleus</location>
    </subcellularLocation>
</comment>
<dbReference type="GO" id="GO:0032502">
    <property type="term" value="P:developmental process"/>
    <property type="evidence" value="ECO:0007669"/>
    <property type="project" value="TreeGrafter"/>
</dbReference>
<gene>
    <name evidence="12" type="primary">Mo05683</name>
    <name evidence="12" type="ORF">E5Q_05683</name>
</gene>
<dbReference type="PANTHER" id="PTHR31196:SF2">
    <property type="entry name" value="RNA POLYMERASE II NUCLEAR LOCALIZATION PROTEIN SLC7A6OS-RELATED"/>
    <property type="match status" value="1"/>
</dbReference>
<feature type="compositionally biased region" description="Low complexity" evidence="10">
    <location>
        <begin position="286"/>
        <end position="301"/>
    </location>
</feature>
<keyword evidence="13" id="KW-1185">Reference proteome</keyword>
<feature type="compositionally biased region" description="Low complexity" evidence="10">
    <location>
        <begin position="405"/>
        <end position="417"/>
    </location>
</feature>
<reference evidence="12 13" key="2">
    <citation type="journal article" date="2012" name="Open Biol.">
        <title>Characteristics of nucleosomes and linker DNA regions on the genome of the basidiomycete Mixia osmundae revealed by mono- and dinucleosome mapping.</title>
        <authorList>
            <person name="Nishida H."/>
            <person name="Kondo S."/>
            <person name="Matsumoto T."/>
            <person name="Suzuki Y."/>
            <person name="Yoshikawa H."/>
            <person name="Taylor T.D."/>
            <person name="Sugiyama J."/>
        </authorList>
    </citation>
    <scope>NUCLEOTIDE SEQUENCE [LARGE SCALE GENOMIC DNA]</scope>
    <source>
        <strain evidence="13">CBS 9802 / IAM 14324 / JCM 22182 / KY 12970</strain>
    </source>
</reference>
<dbReference type="InterPro" id="IPR040218">
    <property type="entry name" value="SLC7A6OS"/>
</dbReference>
<dbReference type="OrthoDB" id="6255506at2759"/>
<feature type="compositionally biased region" description="Acidic residues" evidence="10">
    <location>
        <begin position="463"/>
        <end position="474"/>
    </location>
</feature>
<dbReference type="Proteomes" id="UP000009131">
    <property type="component" value="Unassembled WGS sequence"/>
</dbReference>
<evidence type="ECO:0000256" key="7">
    <source>
        <dbReference type="ARBA" id="ARBA00022490"/>
    </source>
</evidence>
<evidence type="ECO:0000256" key="2">
    <source>
        <dbReference type="ARBA" id="ARBA00004123"/>
    </source>
</evidence>
<keyword evidence="9" id="KW-0539">Nucleus</keyword>
<evidence type="ECO:0000259" key="11">
    <source>
        <dbReference type="Pfam" id="PF08574"/>
    </source>
</evidence>
<dbReference type="InParanoid" id="G7E834"/>
<name>G7E834_MIXOS</name>
<feature type="compositionally biased region" description="Acidic residues" evidence="10">
    <location>
        <begin position="440"/>
        <end position="455"/>
    </location>
</feature>
<dbReference type="Pfam" id="PF08574">
    <property type="entry name" value="Iwr1"/>
    <property type="match status" value="1"/>
</dbReference>
<keyword evidence="6" id="KW-0813">Transport</keyword>
<dbReference type="OMA" id="KRNQDPV"/>
<dbReference type="GO" id="GO:0005634">
    <property type="term" value="C:nucleus"/>
    <property type="evidence" value="ECO:0007669"/>
    <property type="project" value="UniProtKB-SubCell"/>
</dbReference>
<dbReference type="InterPro" id="IPR013883">
    <property type="entry name" value="TF_Iwr1_dom"/>
</dbReference>